<reference evidence="2 3" key="1">
    <citation type="submission" date="2009-04" db="EMBL/GenBank/DDBJ databases">
        <authorList>
            <person name="Weinstock G."/>
            <person name="Sodergren E."/>
            <person name="Clifton S."/>
            <person name="Fulton L."/>
            <person name="Fulton B."/>
            <person name="Courtney L."/>
            <person name="Fronick C."/>
            <person name="Harrison M."/>
            <person name="Strong C."/>
            <person name="Farmer C."/>
            <person name="Delahaunty K."/>
            <person name="Markovic C."/>
            <person name="Hall O."/>
            <person name="Minx P."/>
            <person name="Tomlinson C."/>
            <person name="Mitreva M."/>
            <person name="Nelson J."/>
            <person name="Hou S."/>
            <person name="Wollam A."/>
            <person name="Pepin K.H."/>
            <person name="Johnson M."/>
            <person name="Bhonagiri V."/>
            <person name="Nash W.E."/>
            <person name="Warren W."/>
            <person name="Chinwalla A."/>
            <person name="Mardis E.R."/>
            <person name="Wilson R.K."/>
        </authorList>
    </citation>
    <scope>NUCLEOTIDE SEQUENCE [LARGE SCALE GENOMIC DNA]</scope>
    <source>
        <strain evidence="2 3">DSM 13280</strain>
    </source>
</reference>
<gene>
    <name evidence="2" type="ORF">COLINT_03400</name>
</gene>
<organism evidence="2 3">
    <name type="scientific">Collinsella intestinalis DSM 13280</name>
    <dbReference type="NCBI Taxonomy" id="521003"/>
    <lineage>
        <taxon>Bacteria</taxon>
        <taxon>Bacillati</taxon>
        <taxon>Actinomycetota</taxon>
        <taxon>Coriobacteriia</taxon>
        <taxon>Coriobacteriales</taxon>
        <taxon>Coriobacteriaceae</taxon>
        <taxon>Collinsella</taxon>
    </lineage>
</organism>
<dbReference type="Proteomes" id="UP000003295">
    <property type="component" value="Unassembled WGS sequence"/>
</dbReference>
<protein>
    <submittedName>
        <fullName evidence="2">Uncharacterized protein</fullName>
    </submittedName>
</protein>
<proteinExistence type="predicted"/>
<feature type="non-terminal residue" evidence="2">
    <location>
        <position position="44"/>
    </location>
</feature>
<dbReference type="EMBL" id="ABXH02000034">
    <property type="protein sequence ID" value="EEP43848.1"/>
    <property type="molecule type" value="Genomic_DNA"/>
</dbReference>
<accession>C4FBE7</accession>
<evidence type="ECO:0000313" key="2">
    <source>
        <dbReference type="EMBL" id="EEP43848.1"/>
    </source>
</evidence>
<dbReference type="HOGENOM" id="CLU_3226080_0_0_11"/>
<dbReference type="AlphaFoldDB" id="C4FBE7"/>
<evidence type="ECO:0000313" key="3">
    <source>
        <dbReference type="Proteomes" id="UP000003295"/>
    </source>
</evidence>
<feature type="region of interest" description="Disordered" evidence="1">
    <location>
        <begin position="1"/>
        <end position="22"/>
    </location>
</feature>
<comment type="caution">
    <text evidence="2">The sequence shown here is derived from an EMBL/GenBank/DDBJ whole genome shotgun (WGS) entry which is preliminary data.</text>
</comment>
<sequence>MRAPSMGRPATISTSCDAPLSPAEGGAPIYDVLVIGGGASGLAA</sequence>
<dbReference type="STRING" id="521003.COLINT_03400"/>
<evidence type="ECO:0000256" key="1">
    <source>
        <dbReference type="SAM" id="MobiDB-lite"/>
    </source>
</evidence>
<name>C4FBE7_9ACTN</name>